<feature type="compositionally biased region" description="Acidic residues" evidence="1">
    <location>
        <begin position="434"/>
        <end position="474"/>
    </location>
</feature>
<feature type="compositionally biased region" description="Acidic residues" evidence="1">
    <location>
        <begin position="406"/>
        <end position="419"/>
    </location>
</feature>
<sequence length="1019" mass="111214">KSSAPNSAATPLMPTSAPLSASQYYPNPNMPPGPAPAPLPFGFPPMNGFIPPQMPPHLQQLFQQSQHQQFLNGLPQFLTPQNFGNQFQKFQSAHLPPHLLLGPPGPLPVHPPSSAAFMSHQHGNGNVINMAPNAHDLKRPSFIRNQGETKELLSILNKPKQPSKKSEEDVNVGGSTEVKSSNGSGNDYSKGLLALLSKKKEDPAETVETSKQQQDQEQPVKTEPVPLQLGSPMQEKPKPKPKLRMLKREPTNSETNQPQSQPQSKSILSPSPSASLLDLLKPRSSTTTPAPMATTDLPSLESDLSTLQQRIDEDYENDKSIHSPFLNEDTFSPRSTSNGSDAGAGAGGRKLKMLKRGETLDSALSNNSASENGTADATVAYTASLGKAKYAEFDNQSVVSTIQFSDNDENEDELEEVEADSSAVDFKNERDDQNDNIEEEIIEEDGEDDDDEEDEDEDEYEQFESYDEDEEAFVENERLKEFDSDEEQGEDLEYEDGAEEEYNYTENDNDDDDDDDDDHFVDSSEAYYNEHINEESTQQDKAVEYEAEPEPETATATPVVPNPPVEQAKPKFQLLGAKKSSPAPGLLSLLQGNGETDATKPKPLSLDDIESSLTPTASPQVQPVPTSDSSNAKNEIFGLFNKPSPQQKLSSAQSTKFATPVNDPSSSLLDLLHKKVQVPTEAASESPKQQQQPVFLEDIENQQQQRPASALSYAGSSLTNSRPPMAPSAPTKLKITQAPLDVSDLEKSIPTFSNSPMIKHVQPQPQQQQQFQNSPMMQYQPSPAPVAASPAVIGFPPTPVPFMNSPVPQFQQLQPQPHQFNQSSFPGYQQLPQSPFQQHQHMSFQQQQQPSPAPMSAGGMVPNAPGQFPVPFGGQHPHPFQNHTMVPQQQQQQQQPSFHNNIGLQMNGNAAQIQTAFVATLATTATSASGETILAANPPLIKPKFTVVRPSNSSSSNSMALSFPIISISFKLASIPNSGYPEWLALPLTVNLNPYPPLWPTPRVNSVGSPNTAYSHSAV</sequence>
<feature type="region of interest" description="Disordered" evidence="1">
    <location>
        <begin position="817"/>
        <end position="902"/>
    </location>
</feature>
<feature type="compositionally biased region" description="Low complexity" evidence="1">
    <location>
        <begin position="829"/>
        <end position="857"/>
    </location>
</feature>
<feature type="compositionally biased region" description="Polar residues" evidence="1">
    <location>
        <begin position="207"/>
        <end position="219"/>
    </location>
</feature>
<feature type="compositionally biased region" description="Low complexity" evidence="1">
    <location>
        <begin position="257"/>
        <end position="295"/>
    </location>
</feature>
<feature type="compositionally biased region" description="Acidic residues" evidence="1">
    <location>
        <begin position="483"/>
        <end position="519"/>
    </location>
</feature>
<protein>
    <submittedName>
        <fullName evidence="2">Uncharacterized protein</fullName>
    </submittedName>
</protein>
<organism evidence="2 3">
    <name type="scientific">Wickerhamomyces pijperi</name>
    <name type="common">Yeast</name>
    <name type="synonym">Pichia pijperi</name>
    <dbReference type="NCBI Taxonomy" id="599730"/>
    <lineage>
        <taxon>Eukaryota</taxon>
        <taxon>Fungi</taxon>
        <taxon>Dikarya</taxon>
        <taxon>Ascomycota</taxon>
        <taxon>Saccharomycotina</taxon>
        <taxon>Saccharomycetes</taxon>
        <taxon>Phaffomycetales</taxon>
        <taxon>Wickerhamomycetaceae</taxon>
        <taxon>Wickerhamomyces</taxon>
    </lineage>
</organism>
<feature type="compositionally biased region" description="Polar residues" evidence="1">
    <location>
        <begin position="173"/>
        <end position="187"/>
    </location>
</feature>
<feature type="region of interest" description="Disordered" evidence="1">
    <location>
        <begin position="154"/>
        <end position="375"/>
    </location>
</feature>
<dbReference type="Proteomes" id="UP000774326">
    <property type="component" value="Unassembled WGS sequence"/>
</dbReference>
<evidence type="ECO:0000313" key="2">
    <source>
        <dbReference type="EMBL" id="KAH3681217.1"/>
    </source>
</evidence>
<feature type="region of interest" description="Disordered" evidence="1">
    <location>
        <begin position="1"/>
        <end position="32"/>
    </location>
</feature>
<evidence type="ECO:0000313" key="3">
    <source>
        <dbReference type="Proteomes" id="UP000774326"/>
    </source>
</evidence>
<feature type="compositionally biased region" description="Polar residues" evidence="1">
    <location>
        <begin position="643"/>
        <end position="668"/>
    </location>
</feature>
<reference evidence="2" key="1">
    <citation type="journal article" date="2021" name="Open Biol.">
        <title>Shared evolutionary footprints suggest mitochondrial oxidative damage underlies multiple complex I losses in fungi.</title>
        <authorList>
            <person name="Schikora-Tamarit M.A."/>
            <person name="Marcet-Houben M."/>
            <person name="Nosek J."/>
            <person name="Gabaldon T."/>
        </authorList>
    </citation>
    <scope>NUCLEOTIDE SEQUENCE</scope>
    <source>
        <strain evidence="2">CBS2887</strain>
    </source>
</reference>
<proteinExistence type="predicted"/>
<dbReference type="EMBL" id="JAEUBG010004547">
    <property type="protein sequence ID" value="KAH3681217.1"/>
    <property type="molecule type" value="Genomic_DNA"/>
</dbReference>
<reference evidence="2" key="2">
    <citation type="submission" date="2021-01" db="EMBL/GenBank/DDBJ databases">
        <authorList>
            <person name="Schikora-Tamarit M.A."/>
        </authorList>
    </citation>
    <scope>NUCLEOTIDE SEQUENCE</scope>
    <source>
        <strain evidence="2">CBS2887</strain>
    </source>
</reference>
<feature type="region of interest" description="Disordered" evidence="1">
    <location>
        <begin position="402"/>
        <end position="730"/>
    </location>
</feature>
<comment type="caution">
    <text evidence="2">The sequence shown here is derived from an EMBL/GenBank/DDBJ whole genome shotgun (WGS) entry which is preliminary data.</text>
</comment>
<dbReference type="AlphaFoldDB" id="A0A9P8PZU4"/>
<feature type="compositionally biased region" description="Polar residues" evidence="1">
    <location>
        <begin position="611"/>
        <end position="633"/>
    </location>
</feature>
<evidence type="ECO:0000256" key="1">
    <source>
        <dbReference type="SAM" id="MobiDB-lite"/>
    </source>
</evidence>
<keyword evidence="3" id="KW-1185">Reference proteome</keyword>
<accession>A0A9P8PZU4</accession>
<name>A0A9P8PZU4_WICPI</name>
<gene>
    <name evidence="2" type="ORF">WICPIJ_007830</name>
</gene>
<feature type="compositionally biased region" description="Polar residues" evidence="1">
    <location>
        <begin position="362"/>
        <end position="375"/>
    </location>
</feature>
<feature type="non-terminal residue" evidence="2">
    <location>
        <position position="1019"/>
    </location>
</feature>
<feature type="compositionally biased region" description="Polar residues" evidence="1">
    <location>
        <begin position="329"/>
        <end position="340"/>
    </location>
</feature>